<dbReference type="OrthoDB" id="5509004at2"/>
<dbReference type="EMBL" id="PDCP01000003">
    <property type="protein sequence ID" value="PEG42306.1"/>
    <property type="molecule type" value="Genomic_DNA"/>
</dbReference>
<dbReference type="EMBL" id="BLKS01000001">
    <property type="protein sequence ID" value="GFG51157.1"/>
    <property type="molecule type" value="Genomic_DNA"/>
</dbReference>
<evidence type="ECO:0000313" key="3">
    <source>
        <dbReference type="Proteomes" id="UP000220914"/>
    </source>
</evidence>
<dbReference type="InterPro" id="IPR036388">
    <property type="entry name" value="WH-like_DNA-bd_sf"/>
</dbReference>
<sequence>MSEQFVITMLGGFAVHRDNQALDLPPSCQRLVALTALKRRPIPRSFVCRTLWPTTRPEAASARLRTTLWRLRPLGAEALVTVTPQALVLAEEVRVDWYEAVDLIGQLLGHCSPGDLDHDVTSELLPLLSAGALLDGWTDTWTEHARATYRELRMDALDEIMSAYAQQSAQHR</sequence>
<evidence type="ECO:0000313" key="2">
    <source>
        <dbReference type="EMBL" id="PEG42306.1"/>
    </source>
</evidence>
<gene>
    <name evidence="2" type="ORF">CQY20_02545</name>
    <name evidence="1" type="ORF">MAGR_25980</name>
</gene>
<proteinExistence type="predicted"/>
<dbReference type="AlphaFoldDB" id="A0A2A7NEQ1"/>
<dbReference type="InterPro" id="IPR051677">
    <property type="entry name" value="AfsR-DnrI-RedD_regulator"/>
</dbReference>
<accession>A0A2A7NEQ1</accession>
<name>A0A2A7NEQ1_MYCAG</name>
<dbReference type="RefSeq" id="WP_097938089.1">
    <property type="nucleotide sequence ID" value="NZ_BLKS01000001.1"/>
</dbReference>
<reference evidence="1" key="3">
    <citation type="submission" date="2020-02" db="EMBL/GenBank/DDBJ databases">
        <authorList>
            <person name="Matsumoto Y."/>
            <person name="Motooka D."/>
            <person name="Nakamura S."/>
        </authorList>
    </citation>
    <scope>NUCLEOTIDE SEQUENCE</scope>
    <source>
        <strain evidence="1">JCM 6377</strain>
    </source>
</reference>
<reference evidence="2 3" key="1">
    <citation type="submission" date="2017-10" db="EMBL/GenBank/DDBJ databases">
        <title>The new phylogeny of genus Mycobacterium.</title>
        <authorList>
            <person name="Tortoli E."/>
            <person name="Trovato A."/>
            <person name="Cirillo D.M."/>
        </authorList>
    </citation>
    <scope>NUCLEOTIDE SEQUENCE [LARGE SCALE GENOMIC DNA]</scope>
    <source>
        <strain evidence="2 3">CCUG37673</strain>
    </source>
</reference>
<dbReference type="Gene3D" id="1.10.10.10">
    <property type="entry name" value="Winged helix-like DNA-binding domain superfamily/Winged helix DNA-binding domain"/>
    <property type="match status" value="1"/>
</dbReference>
<evidence type="ECO:0000313" key="1">
    <source>
        <dbReference type="EMBL" id="GFG51157.1"/>
    </source>
</evidence>
<evidence type="ECO:0000313" key="4">
    <source>
        <dbReference type="Proteomes" id="UP000465302"/>
    </source>
</evidence>
<dbReference type="Proteomes" id="UP000220914">
    <property type="component" value="Unassembled WGS sequence"/>
</dbReference>
<protein>
    <submittedName>
        <fullName evidence="2">Transcriptional regulator</fullName>
    </submittedName>
</protein>
<dbReference type="Proteomes" id="UP000465302">
    <property type="component" value="Unassembled WGS sequence"/>
</dbReference>
<keyword evidence="3" id="KW-1185">Reference proteome</keyword>
<reference evidence="1 4" key="2">
    <citation type="journal article" date="2019" name="Emerg. Microbes Infect.">
        <title>Comprehensive subspecies identification of 175 nontuberculous mycobacteria species based on 7547 genomic profiles.</title>
        <authorList>
            <person name="Matsumoto Y."/>
            <person name="Kinjo T."/>
            <person name="Motooka D."/>
            <person name="Nabeya D."/>
            <person name="Jung N."/>
            <person name="Uechi K."/>
            <person name="Horii T."/>
            <person name="Iida T."/>
            <person name="Fujita J."/>
            <person name="Nakamura S."/>
        </authorList>
    </citation>
    <scope>NUCLEOTIDE SEQUENCE [LARGE SCALE GENOMIC DNA]</scope>
    <source>
        <strain evidence="1 4">JCM 6377</strain>
    </source>
</reference>
<dbReference type="PANTHER" id="PTHR35807">
    <property type="entry name" value="TRANSCRIPTIONAL REGULATOR REDD-RELATED"/>
    <property type="match status" value="1"/>
</dbReference>
<comment type="caution">
    <text evidence="2">The sequence shown here is derived from an EMBL/GenBank/DDBJ whole genome shotgun (WGS) entry which is preliminary data.</text>
</comment>
<organism evidence="2 3">
    <name type="scientific">Mycolicibacterium agri</name>
    <name type="common">Mycobacterium agri</name>
    <dbReference type="NCBI Taxonomy" id="36811"/>
    <lineage>
        <taxon>Bacteria</taxon>
        <taxon>Bacillati</taxon>
        <taxon>Actinomycetota</taxon>
        <taxon>Actinomycetes</taxon>
        <taxon>Mycobacteriales</taxon>
        <taxon>Mycobacteriaceae</taxon>
        <taxon>Mycolicibacterium</taxon>
    </lineage>
</organism>